<name>A0A8H6J4K8_9PEZI</name>
<feature type="domain" description="Rhodopsin" evidence="8">
    <location>
        <begin position="38"/>
        <end position="230"/>
    </location>
</feature>
<keyword evidence="10" id="KW-1185">Reference proteome</keyword>
<dbReference type="InterPro" id="IPR052337">
    <property type="entry name" value="SAT4-like"/>
</dbReference>
<feature type="transmembrane region" description="Helical" evidence="7">
    <location>
        <begin position="168"/>
        <end position="192"/>
    </location>
</feature>
<feature type="compositionally biased region" description="Basic and acidic residues" evidence="6">
    <location>
        <begin position="307"/>
        <end position="318"/>
    </location>
</feature>
<accession>A0A8H6J4K8</accession>
<dbReference type="PANTHER" id="PTHR33048:SF42">
    <property type="entry name" value="INTEGRAL MEMBRANE PROTEIN"/>
    <property type="match status" value="1"/>
</dbReference>
<feature type="transmembrane region" description="Helical" evidence="7">
    <location>
        <begin position="17"/>
        <end position="42"/>
    </location>
</feature>
<dbReference type="Proteomes" id="UP000652219">
    <property type="component" value="Unassembled WGS sequence"/>
</dbReference>
<proteinExistence type="inferred from homology"/>
<evidence type="ECO:0000256" key="1">
    <source>
        <dbReference type="ARBA" id="ARBA00004141"/>
    </source>
</evidence>
<reference evidence="9 10" key="1">
    <citation type="journal article" date="2020" name="Phytopathology">
        <title>Genome Sequence Resources of Colletotrichum truncatum, C. plurivorum, C. musicola, and C. sojae: Four Species Pathogenic to Soybean (Glycine max).</title>
        <authorList>
            <person name="Rogerio F."/>
            <person name="Boufleur T.R."/>
            <person name="Ciampi-Guillardi M."/>
            <person name="Sukno S.A."/>
            <person name="Thon M.R."/>
            <person name="Massola Junior N.S."/>
            <person name="Baroncelli R."/>
        </authorList>
    </citation>
    <scope>NUCLEOTIDE SEQUENCE [LARGE SCALE GENOMIC DNA]</scope>
    <source>
        <strain evidence="9 10">LFN0009</strain>
    </source>
</reference>
<evidence type="ECO:0000256" key="5">
    <source>
        <dbReference type="ARBA" id="ARBA00038359"/>
    </source>
</evidence>
<dbReference type="EMBL" id="WIGN01000170">
    <property type="protein sequence ID" value="KAF6805920.1"/>
    <property type="molecule type" value="Genomic_DNA"/>
</dbReference>
<organism evidence="9 10">
    <name type="scientific">Colletotrichum sojae</name>
    <dbReference type="NCBI Taxonomy" id="2175907"/>
    <lineage>
        <taxon>Eukaryota</taxon>
        <taxon>Fungi</taxon>
        <taxon>Dikarya</taxon>
        <taxon>Ascomycota</taxon>
        <taxon>Pezizomycotina</taxon>
        <taxon>Sordariomycetes</taxon>
        <taxon>Hypocreomycetidae</taxon>
        <taxon>Glomerellales</taxon>
        <taxon>Glomerellaceae</taxon>
        <taxon>Colletotrichum</taxon>
        <taxon>Colletotrichum orchidearum species complex</taxon>
    </lineage>
</organism>
<evidence type="ECO:0000256" key="3">
    <source>
        <dbReference type="ARBA" id="ARBA00022989"/>
    </source>
</evidence>
<evidence type="ECO:0000256" key="4">
    <source>
        <dbReference type="ARBA" id="ARBA00023136"/>
    </source>
</evidence>
<keyword evidence="2 7" id="KW-0812">Transmembrane</keyword>
<feature type="region of interest" description="Disordered" evidence="6">
    <location>
        <begin position="293"/>
        <end position="318"/>
    </location>
</feature>
<protein>
    <recommendedName>
        <fullName evidence="8">Rhodopsin domain-containing protein</fullName>
    </recommendedName>
</protein>
<feature type="transmembrane region" description="Helical" evidence="7">
    <location>
        <begin position="54"/>
        <end position="74"/>
    </location>
</feature>
<keyword evidence="3 7" id="KW-1133">Transmembrane helix</keyword>
<comment type="subcellular location">
    <subcellularLocation>
        <location evidence="1">Membrane</location>
        <topology evidence="1">Multi-pass membrane protein</topology>
    </subcellularLocation>
</comment>
<evidence type="ECO:0000256" key="6">
    <source>
        <dbReference type="SAM" id="MobiDB-lite"/>
    </source>
</evidence>
<dbReference type="PANTHER" id="PTHR33048">
    <property type="entry name" value="PTH11-LIKE INTEGRAL MEMBRANE PROTEIN (AFU_ORTHOLOGUE AFUA_5G11245)"/>
    <property type="match status" value="1"/>
</dbReference>
<evidence type="ECO:0000259" key="8">
    <source>
        <dbReference type="Pfam" id="PF20684"/>
    </source>
</evidence>
<comment type="caution">
    <text evidence="9">The sequence shown here is derived from an EMBL/GenBank/DDBJ whole genome shotgun (WGS) entry which is preliminary data.</text>
</comment>
<feature type="transmembrane region" description="Helical" evidence="7">
    <location>
        <begin position="125"/>
        <end position="148"/>
    </location>
</feature>
<dbReference type="GO" id="GO:0016020">
    <property type="term" value="C:membrane"/>
    <property type="evidence" value="ECO:0007669"/>
    <property type="project" value="UniProtKB-SubCell"/>
</dbReference>
<keyword evidence="4 7" id="KW-0472">Membrane</keyword>
<evidence type="ECO:0000313" key="10">
    <source>
        <dbReference type="Proteomes" id="UP000652219"/>
    </source>
</evidence>
<gene>
    <name evidence="9" type="ORF">CSOJ01_09143</name>
</gene>
<evidence type="ECO:0000256" key="7">
    <source>
        <dbReference type="SAM" id="Phobius"/>
    </source>
</evidence>
<comment type="similarity">
    <text evidence="5">Belongs to the SAT4 family.</text>
</comment>
<dbReference type="AlphaFoldDB" id="A0A8H6J4K8"/>
<evidence type="ECO:0000256" key="2">
    <source>
        <dbReference type="ARBA" id="ARBA00022692"/>
    </source>
</evidence>
<feature type="transmembrane region" description="Helical" evidence="7">
    <location>
        <begin position="204"/>
        <end position="222"/>
    </location>
</feature>
<dbReference type="Pfam" id="PF20684">
    <property type="entry name" value="Fung_rhodopsin"/>
    <property type="match status" value="1"/>
</dbReference>
<sequence>MSEGAIMYPMPSGDPSVVATVLSLVWTMAAVTTMFLGLRIYCRAVRTTKMWWDDYLLIGGWMFLLLATSLQTLIYRKGYLVTTLTGPVIMPANLASDTAMKLSLALSKTSFALTLLRFATGWTRYVVISAAFVMDAICIAHSVIVWRANCGAPDPHTFGPCWSADSGLWMNMVGSIVSALTDFILAMIPIKAVWGLQMVKREKAVVAIAMVISCLAGSVAIVKAVESHAAARAVGTESYYAGKYRSGSKYIKSKGEFHSGTTSRANRVSGLNSDDGSEAVIVSAGKRNSALAQSRETGVAYGDPEIEMNHGLRSNPRD</sequence>
<evidence type="ECO:0000313" key="9">
    <source>
        <dbReference type="EMBL" id="KAF6805920.1"/>
    </source>
</evidence>
<dbReference type="InterPro" id="IPR049326">
    <property type="entry name" value="Rhodopsin_dom_fungi"/>
</dbReference>